<evidence type="ECO:0000256" key="9">
    <source>
        <dbReference type="ARBA" id="ARBA00022722"/>
    </source>
</evidence>
<evidence type="ECO:0000256" key="4">
    <source>
        <dbReference type="ARBA" id="ARBA00004496"/>
    </source>
</evidence>
<dbReference type="AlphaFoldDB" id="A0A0F9F7T3"/>
<dbReference type="GO" id="GO:0006298">
    <property type="term" value="P:mismatch repair"/>
    <property type="evidence" value="ECO:0007669"/>
    <property type="project" value="TreeGrafter"/>
</dbReference>
<dbReference type="CDD" id="cd07182">
    <property type="entry name" value="RNase_HII_bacteria_HII_like"/>
    <property type="match status" value="1"/>
</dbReference>
<dbReference type="GO" id="GO:0003723">
    <property type="term" value="F:RNA binding"/>
    <property type="evidence" value="ECO:0007669"/>
    <property type="project" value="InterPro"/>
</dbReference>
<evidence type="ECO:0000259" key="14">
    <source>
        <dbReference type="PROSITE" id="PS51975"/>
    </source>
</evidence>
<reference evidence="15" key="1">
    <citation type="journal article" date="2015" name="Nature">
        <title>Complex archaea that bridge the gap between prokaryotes and eukaryotes.</title>
        <authorList>
            <person name="Spang A."/>
            <person name="Saw J.H."/>
            <person name="Jorgensen S.L."/>
            <person name="Zaremba-Niedzwiedzka K."/>
            <person name="Martijn J."/>
            <person name="Lind A.E."/>
            <person name="van Eijk R."/>
            <person name="Schleper C."/>
            <person name="Guy L."/>
            <person name="Ettema T.J."/>
        </authorList>
    </citation>
    <scope>NUCLEOTIDE SEQUENCE</scope>
</reference>
<keyword evidence="11" id="KW-0255">Endonuclease</keyword>
<comment type="similarity">
    <text evidence="5">Belongs to the RNase HII family.</text>
</comment>
<dbReference type="GO" id="GO:0032299">
    <property type="term" value="C:ribonuclease H2 complex"/>
    <property type="evidence" value="ECO:0007669"/>
    <property type="project" value="TreeGrafter"/>
</dbReference>
<dbReference type="PANTHER" id="PTHR10954">
    <property type="entry name" value="RIBONUCLEASE H2 SUBUNIT A"/>
    <property type="match status" value="1"/>
</dbReference>
<protein>
    <recommendedName>
        <fullName evidence="7">Ribonuclease HII</fullName>
        <ecNumber evidence="6">3.1.26.4</ecNumber>
    </recommendedName>
</protein>
<dbReference type="GO" id="GO:0043137">
    <property type="term" value="P:DNA replication, removal of RNA primer"/>
    <property type="evidence" value="ECO:0007669"/>
    <property type="project" value="TreeGrafter"/>
</dbReference>
<evidence type="ECO:0000256" key="12">
    <source>
        <dbReference type="ARBA" id="ARBA00022801"/>
    </source>
</evidence>
<dbReference type="InterPro" id="IPR012337">
    <property type="entry name" value="RNaseH-like_sf"/>
</dbReference>
<evidence type="ECO:0000256" key="2">
    <source>
        <dbReference type="ARBA" id="ARBA00001936"/>
    </source>
</evidence>
<comment type="subcellular location">
    <subcellularLocation>
        <location evidence="4">Cytoplasm</location>
    </subcellularLocation>
</comment>
<evidence type="ECO:0000256" key="6">
    <source>
        <dbReference type="ARBA" id="ARBA00012180"/>
    </source>
</evidence>
<dbReference type="InterPro" id="IPR024567">
    <property type="entry name" value="RNase_HII/HIII_dom"/>
</dbReference>
<feature type="domain" description="RNase H type-2" evidence="14">
    <location>
        <begin position="17"/>
        <end position="212"/>
    </location>
</feature>
<dbReference type="InterPro" id="IPR001352">
    <property type="entry name" value="RNase_HII/HIII"/>
</dbReference>
<dbReference type="GO" id="GO:0046872">
    <property type="term" value="F:metal ion binding"/>
    <property type="evidence" value="ECO:0007669"/>
    <property type="project" value="UniProtKB-KW"/>
</dbReference>
<comment type="caution">
    <text evidence="15">The sequence shown here is derived from an EMBL/GenBank/DDBJ whole genome shotgun (WGS) entry which is preliminary data.</text>
</comment>
<evidence type="ECO:0000256" key="3">
    <source>
        <dbReference type="ARBA" id="ARBA00001946"/>
    </source>
</evidence>
<dbReference type="GO" id="GO:0005737">
    <property type="term" value="C:cytoplasm"/>
    <property type="evidence" value="ECO:0007669"/>
    <property type="project" value="UniProtKB-SubCell"/>
</dbReference>
<dbReference type="NCBIfam" id="NF000595">
    <property type="entry name" value="PRK00015.1-3"/>
    <property type="match status" value="1"/>
</dbReference>
<dbReference type="SUPFAM" id="SSF53098">
    <property type="entry name" value="Ribonuclease H-like"/>
    <property type="match status" value="1"/>
</dbReference>
<keyword evidence="12" id="KW-0378">Hydrolase</keyword>
<evidence type="ECO:0000256" key="13">
    <source>
        <dbReference type="ARBA" id="ARBA00023211"/>
    </source>
</evidence>
<comment type="cofactor">
    <cofactor evidence="2">
        <name>Mn(2+)</name>
        <dbReference type="ChEBI" id="CHEBI:29035"/>
    </cofactor>
</comment>
<dbReference type="EMBL" id="LAZR01024605">
    <property type="protein sequence ID" value="KKL74571.1"/>
    <property type="molecule type" value="Genomic_DNA"/>
</dbReference>
<evidence type="ECO:0000256" key="10">
    <source>
        <dbReference type="ARBA" id="ARBA00022723"/>
    </source>
</evidence>
<evidence type="ECO:0000256" key="8">
    <source>
        <dbReference type="ARBA" id="ARBA00022490"/>
    </source>
</evidence>
<accession>A0A0F9F7T3</accession>
<keyword evidence="10" id="KW-0479">Metal-binding</keyword>
<evidence type="ECO:0000256" key="5">
    <source>
        <dbReference type="ARBA" id="ARBA00007383"/>
    </source>
</evidence>
<name>A0A0F9F7T3_9ZZZZ</name>
<organism evidence="15">
    <name type="scientific">marine sediment metagenome</name>
    <dbReference type="NCBI Taxonomy" id="412755"/>
    <lineage>
        <taxon>unclassified sequences</taxon>
        <taxon>metagenomes</taxon>
        <taxon>ecological metagenomes</taxon>
    </lineage>
</organism>
<proteinExistence type="inferred from homology"/>
<evidence type="ECO:0000256" key="1">
    <source>
        <dbReference type="ARBA" id="ARBA00000077"/>
    </source>
</evidence>
<dbReference type="EC" id="3.1.26.4" evidence="6"/>
<comment type="catalytic activity">
    <reaction evidence="1">
        <text>Endonucleolytic cleavage to 5'-phosphomonoester.</text>
        <dbReference type="EC" id="3.1.26.4"/>
    </reaction>
</comment>
<sequence>MATNDKYEQELWNSGIKYIAAADESGCGCFAGSVYAAVVILPPNIDYKVLLPGINDSKKLSDSTRERLYPLIKQHALAYSVATASVAEIDELNIYWAKFLAIRRALDGLQIKPDYVLMDGNKEIPEITIPQLAIVKGDGKSISIAAASILAKVERDRYMDKLAEEVHEDYEWKSNRSYYCKATINAFKKHGKTKWHRQKYVAKFLVEKSDEH</sequence>
<dbReference type="InterPro" id="IPR036397">
    <property type="entry name" value="RNaseH_sf"/>
</dbReference>
<evidence type="ECO:0000256" key="11">
    <source>
        <dbReference type="ARBA" id="ARBA00022759"/>
    </source>
</evidence>
<dbReference type="Gene3D" id="3.30.420.10">
    <property type="entry name" value="Ribonuclease H-like superfamily/Ribonuclease H"/>
    <property type="match status" value="1"/>
</dbReference>
<dbReference type="GO" id="GO:0004523">
    <property type="term" value="F:RNA-DNA hybrid ribonuclease activity"/>
    <property type="evidence" value="ECO:0007669"/>
    <property type="project" value="UniProtKB-EC"/>
</dbReference>
<dbReference type="PANTHER" id="PTHR10954:SF18">
    <property type="entry name" value="RIBONUCLEASE HII"/>
    <property type="match status" value="1"/>
</dbReference>
<keyword evidence="13" id="KW-0464">Manganese</keyword>
<dbReference type="Pfam" id="PF01351">
    <property type="entry name" value="RNase_HII"/>
    <property type="match status" value="1"/>
</dbReference>
<dbReference type="InterPro" id="IPR022898">
    <property type="entry name" value="RNase_HII"/>
</dbReference>
<keyword evidence="9" id="KW-0540">Nuclease</keyword>
<comment type="cofactor">
    <cofactor evidence="3">
        <name>Mg(2+)</name>
        <dbReference type="ChEBI" id="CHEBI:18420"/>
    </cofactor>
</comment>
<evidence type="ECO:0000313" key="15">
    <source>
        <dbReference type="EMBL" id="KKL74571.1"/>
    </source>
</evidence>
<gene>
    <name evidence="15" type="ORF">LCGC14_2063550</name>
</gene>
<dbReference type="PROSITE" id="PS51975">
    <property type="entry name" value="RNASE_H_2"/>
    <property type="match status" value="1"/>
</dbReference>
<keyword evidence="8" id="KW-0963">Cytoplasm</keyword>
<evidence type="ECO:0000256" key="7">
    <source>
        <dbReference type="ARBA" id="ARBA00019179"/>
    </source>
</evidence>